<name>E3L3A1_PUCGT</name>
<gene>
    <name evidence="3" type="ORF">PGTG_17298</name>
</gene>
<evidence type="ECO:0008006" key="5">
    <source>
        <dbReference type="Google" id="ProtNLM"/>
    </source>
</evidence>
<dbReference type="SUPFAM" id="SSF57756">
    <property type="entry name" value="Retrovirus zinc finger-like domains"/>
    <property type="match status" value="1"/>
</dbReference>
<keyword evidence="4" id="KW-1185">Reference proteome</keyword>
<dbReference type="Proteomes" id="UP000008783">
    <property type="component" value="Unassembled WGS sequence"/>
</dbReference>
<dbReference type="OrthoDB" id="2507554at2759"/>
<dbReference type="RefSeq" id="XP_003335445.2">
    <property type="nucleotide sequence ID" value="XM_003335397.2"/>
</dbReference>
<dbReference type="InParanoid" id="E3L3A1"/>
<protein>
    <recommendedName>
        <fullName evidence="5">CCHC-type domain-containing protein</fullName>
    </recommendedName>
</protein>
<dbReference type="HOGENOM" id="CLU_1687560_0_0_1"/>
<proteinExistence type="predicted"/>
<keyword evidence="1" id="KW-0507">mRNA processing</keyword>
<dbReference type="VEuPathDB" id="FungiDB:PGTG_17298"/>
<sequence>MASWIQQASSVSSPSAMAMSSQRSGLSAGSGGRGGRRHGGYRGSHGGQRPNLSEGGHHQGGSNNGQADSWGTKWLTPEFPCNFCWEWGHWAPDCPRVKNGQSSLEDLRLKNPGWRPSNQTRRFIGYVSGYGGYQPCNILAEISSLTFAQLLKNAFP</sequence>
<evidence type="ECO:0000313" key="4">
    <source>
        <dbReference type="Proteomes" id="UP000008783"/>
    </source>
</evidence>
<accession>E3L3A1</accession>
<feature type="compositionally biased region" description="Low complexity" evidence="2">
    <location>
        <begin position="1"/>
        <end position="27"/>
    </location>
</feature>
<dbReference type="GO" id="GO:0008270">
    <property type="term" value="F:zinc ion binding"/>
    <property type="evidence" value="ECO:0007669"/>
    <property type="project" value="InterPro"/>
</dbReference>
<reference key="1">
    <citation type="submission" date="2007-01" db="EMBL/GenBank/DDBJ databases">
        <title>The Genome Sequence of Puccinia graminis f. sp. tritici Strain CRL 75-36-700-3.</title>
        <authorList>
            <consortium name="The Broad Institute Genome Sequencing Platform"/>
            <person name="Birren B."/>
            <person name="Lander E."/>
            <person name="Galagan J."/>
            <person name="Nusbaum C."/>
            <person name="Devon K."/>
            <person name="Cuomo C."/>
            <person name="Jaffe D."/>
            <person name="Butler J."/>
            <person name="Alvarez P."/>
            <person name="Gnerre S."/>
            <person name="Grabherr M."/>
            <person name="Mauceli E."/>
            <person name="Brockman W."/>
            <person name="Young S."/>
            <person name="LaButti K."/>
            <person name="Sykes S."/>
            <person name="DeCaprio D."/>
            <person name="Crawford M."/>
            <person name="Koehrsen M."/>
            <person name="Engels R."/>
            <person name="Montgomery P."/>
            <person name="Pearson M."/>
            <person name="Howarth C."/>
            <person name="Larson L."/>
            <person name="White J."/>
            <person name="Zeng Q."/>
            <person name="Kodira C."/>
            <person name="Yandava C."/>
            <person name="Alvarado L."/>
            <person name="O'Leary S."/>
            <person name="Szabo L."/>
            <person name="Dean R."/>
            <person name="Schein J."/>
        </authorList>
    </citation>
    <scope>NUCLEOTIDE SEQUENCE</scope>
    <source>
        <strain>CRL 75-36-700-3</strain>
    </source>
</reference>
<reference evidence="4" key="2">
    <citation type="journal article" date="2011" name="Proc. Natl. Acad. Sci. U.S.A.">
        <title>Obligate biotrophy features unraveled by the genomic analysis of rust fungi.</title>
        <authorList>
            <person name="Duplessis S."/>
            <person name="Cuomo C.A."/>
            <person name="Lin Y.-C."/>
            <person name="Aerts A."/>
            <person name="Tisserant E."/>
            <person name="Veneault-Fourrey C."/>
            <person name="Joly D.L."/>
            <person name="Hacquard S."/>
            <person name="Amselem J."/>
            <person name="Cantarel B.L."/>
            <person name="Chiu R."/>
            <person name="Coutinho P.M."/>
            <person name="Feau N."/>
            <person name="Field M."/>
            <person name="Frey P."/>
            <person name="Gelhaye E."/>
            <person name="Goldberg J."/>
            <person name="Grabherr M.G."/>
            <person name="Kodira C.D."/>
            <person name="Kohler A."/>
            <person name="Kuees U."/>
            <person name="Lindquist E.A."/>
            <person name="Lucas S.M."/>
            <person name="Mago R."/>
            <person name="Mauceli E."/>
            <person name="Morin E."/>
            <person name="Murat C."/>
            <person name="Pangilinan J.L."/>
            <person name="Park R."/>
            <person name="Pearson M."/>
            <person name="Quesneville H."/>
            <person name="Rouhier N."/>
            <person name="Sakthikumar S."/>
            <person name="Salamov A.A."/>
            <person name="Schmutz J."/>
            <person name="Selles B."/>
            <person name="Shapiro H."/>
            <person name="Tanguay P."/>
            <person name="Tuskan G.A."/>
            <person name="Henrissat B."/>
            <person name="Van de Peer Y."/>
            <person name="Rouze P."/>
            <person name="Ellis J.G."/>
            <person name="Dodds P.N."/>
            <person name="Schein J.E."/>
            <person name="Zhong S."/>
            <person name="Hamelin R.C."/>
            <person name="Grigoriev I.V."/>
            <person name="Szabo L.J."/>
            <person name="Martin F."/>
        </authorList>
    </citation>
    <scope>NUCLEOTIDE SEQUENCE [LARGE SCALE GENOMIC DNA]</scope>
    <source>
        <strain evidence="4">CRL 75-36-700-3 / race SCCL</strain>
    </source>
</reference>
<dbReference type="GO" id="GO:0003676">
    <property type="term" value="F:nucleic acid binding"/>
    <property type="evidence" value="ECO:0007669"/>
    <property type="project" value="InterPro"/>
</dbReference>
<dbReference type="GO" id="GO:0006397">
    <property type="term" value="P:mRNA processing"/>
    <property type="evidence" value="ECO:0007669"/>
    <property type="project" value="UniProtKB-KW"/>
</dbReference>
<dbReference type="KEGG" id="pgr:PGTG_17298"/>
<evidence type="ECO:0000313" key="3">
    <source>
        <dbReference type="EMBL" id="EFP91026.2"/>
    </source>
</evidence>
<dbReference type="AlphaFoldDB" id="E3L3A1"/>
<evidence type="ECO:0000256" key="2">
    <source>
        <dbReference type="SAM" id="MobiDB-lite"/>
    </source>
</evidence>
<dbReference type="InterPro" id="IPR036875">
    <property type="entry name" value="Znf_CCHC_sf"/>
</dbReference>
<evidence type="ECO:0000256" key="1">
    <source>
        <dbReference type="ARBA" id="ARBA00022664"/>
    </source>
</evidence>
<dbReference type="EMBL" id="DS178340">
    <property type="protein sequence ID" value="EFP91026.2"/>
    <property type="molecule type" value="Genomic_DNA"/>
</dbReference>
<feature type="region of interest" description="Disordered" evidence="2">
    <location>
        <begin position="1"/>
        <end position="69"/>
    </location>
</feature>
<dbReference type="GeneID" id="10528524"/>
<organism evidence="3 4">
    <name type="scientific">Puccinia graminis f. sp. tritici (strain CRL 75-36-700-3 / race SCCL)</name>
    <name type="common">Black stem rust fungus</name>
    <dbReference type="NCBI Taxonomy" id="418459"/>
    <lineage>
        <taxon>Eukaryota</taxon>
        <taxon>Fungi</taxon>
        <taxon>Dikarya</taxon>
        <taxon>Basidiomycota</taxon>
        <taxon>Pucciniomycotina</taxon>
        <taxon>Pucciniomycetes</taxon>
        <taxon>Pucciniales</taxon>
        <taxon>Pucciniaceae</taxon>
        <taxon>Puccinia</taxon>
    </lineage>
</organism>